<reference evidence="2" key="1">
    <citation type="submission" date="2015-08" db="EMBL/GenBank/DDBJ databases">
        <title>Genome sequencing project for genomic taxonomy and phylogenomics of Bacillus-like bacteria.</title>
        <authorList>
            <person name="Liu B."/>
            <person name="Wang J."/>
            <person name="Zhu Y."/>
            <person name="Liu G."/>
            <person name="Chen Q."/>
            <person name="Chen Z."/>
            <person name="Lan J."/>
            <person name="Che J."/>
            <person name="Ge C."/>
            <person name="Shi H."/>
            <person name="Pan Z."/>
            <person name="Liu X."/>
        </authorList>
    </citation>
    <scope>NUCLEOTIDE SEQUENCE [LARGE SCALE GENOMIC DNA]</scope>
    <source>
        <strain evidence="2">FJAT-22460</strain>
    </source>
</reference>
<dbReference type="RefSeq" id="WP_054402458.1">
    <property type="nucleotide sequence ID" value="NZ_LIUT01000001.1"/>
</dbReference>
<dbReference type="AlphaFoldDB" id="A0A0M1P5V4"/>
<dbReference type="EMBL" id="LIUT01000001">
    <property type="protein sequence ID" value="KOR89419.1"/>
    <property type="molecule type" value="Genomic_DNA"/>
</dbReference>
<organism evidence="1 2">
    <name type="scientific">Paenibacillus solani</name>
    <dbReference type="NCBI Taxonomy" id="1705565"/>
    <lineage>
        <taxon>Bacteria</taxon>
        <taxon>Bacillati</taxon>
        <taxon>Bacillota</taxon>
        <taxon>Bacilli</taxon>
        <taxon>Bacillales</taxon>
        <taxon>Paenibacillaceae</taxon>
        <taxon>Paenibacillus</taxon>
    </lineage>
</organism>
<accession>A0A0M1P5V4</accession>
<name>A0A0M1P5V4_9BACL</name>
<dbReference type="OrthoDB" id="2530145at2"/>
<evidence type="ECO:0000313" key="2">
    <source>
        <dbReference type="Proteomes" id="UP000036932"/>
    </source>
</evidence>
<evidence type="ECO:0000313" key="1">
    <source>
        <dbReference type="EMBL" id="KOR89419.1"/>
    </source>
</evidence>
<dbReference type="Proteomes" id="UP000036932">
    <property type="component" value="Unassembled WGS sequence"/>
</dbReference>
<keyword evidence="2" id="KW-1185">Reference proteome</keyword>
<comment type="caution">
    <text evidence="1">The sequence shown here is derived from an EMBL/GenBank/DDBJ whole genome shotgun (WGS) entry which is preliminary data.</text>
</comment>
<sequence>MKLSMERKPFNEFWMNCMLNQAFSIAVSVEPSYKDAAYLNIYRYFPWEAATDKDFRYPTIDTLYYLDDPARFPLSQVIRLIEPGHFRSKETVLEEIRGMLTGGRNLSVNVDLYDWLPGSMAWKKFHWYHYSLFNGYDKERGVFYVIDDTLAGYEEHEVPEERLLKAYGNSEYNVNPDYLGPAYYVYNLQEKIEPYELKLGEVVENAERLTRELGKFSVEGMWNVDSDPEKKQAHLTYGLVGVNIICNRHIANMSLLRSMQEKELIDAALYDSLSSQLDAVRDGWDLLKDRFVTGDFDRGRELALADDLFAKEKKFWTTLVAGA</sequence>
<proteinExistence type="predicted"/>
<dbReference type="PATRIC" id="fig|1705565.3.peg.3961"/>
<evidence type="ECO:0008006" key="3">
    <source>
        <dbReference type="Google" id="ProtNLM"/>
    </source>
</evidence>
<gene>
    <name evidence="1" type="ORF">AM231_09895</name>
</gene>
<protein>
    <recommendedName>
        <fullName evidence="3">Butirosin biosynthesis protein H N-terminal domain-containing protein</fullName>
    </recommendedName>
</protein>